<protein>
    <submittedName>
        <fullName evidence="3">VanW family protein</fullName>
    </submittedName>
</protein>
<organism evidence="3 4">
    <name type="scientific">Streptomyces sodiiphilus</name>
    <dbReference type="NCBI Taxonomy" id="226217"/>
    <lineage>
        <taxon>Bacteria</taxon>
        <taxon>Bacillati</taxon>
        <taxon>Actinomycetota</taxon>
        <taxon>Actinomycetes</taxon>
        <taxon>Kitasatosporales</taxon>
        <taxon>Streptomycetaceae</taxon>
        <taxon>Streptomyces</taxon>
    </lineage>
</organism>
<dbReference type="InterPro" id="IPR022029">
    <property type="entry name" value="YoaR-like_PG-bd"/>
</dbReference>
<dbReference type="RefSeq" id="WP_344257972.1">
    <property type="nucleotide sequence ID" value="NZ_BAAAMJ010000002.1"/>
</dbReference>
<dbReference type="InterPro" id="IPR007391">
    <property type="entry name" value="Vancomycin_resist_VanW"/>
</dbReference>
<comment type="caution">
    <text evidence="3">The sequence shown here is derived from an EMBL/GenBank/DDBJ whole genome shotgun (WGS) entry which is preliminary data.</text>
</comment>
<dbReference type="EMBL" id="BAAAMJ010000002">
    <property type="protein sequence ID" value="GAA1895512.1"/>
    <property type="molecule type" value="Genomic_DNA"/>
</dbReference>
<feature type="region of interest" description="Disordered" evidence="1">
    <location>
        <begin position="523"/>
        <end position="543"/>
    </location>
</feature>
<evidence type="ECO:0000256" key="1">
    <source>
        <dbReference type="SAM" id="MobiDB-lite"/>
    </source>
</evidence>
<name>A0ABP5A1C9_9ACTN</name>
<accession>A0ABP5A1C9</accession>
<proteinExistence type="predicted"/>
<dbReference type="Proteomes" id="UP001501303">
    <property type="component" value="Unassembled WGS sequence"/>
</dbReference>
<dbReference type="Pfam" id="PF04294">
    <property type="entry name" value="VanW"/>
    <property type="match status" value="1"/>
</dbReference>
<keyword evidence="4" id="KW-1185">Reference proteome</keyword>
<dbReference type="Pfam" id="PF12229">
    <property type="entry name" value="PG_binding_4"/>
    <property type="match status" value="1"/>
</dbReference>
<dbReference type="InterPro" id="IPR052913">
    <property type="entry name" value="Glycopeptide_resist_protein"/>
</dbReference>
<sequence>MSNVPPPPAEPPRISRGGLRERLAQLPRPALVGGAVAIALGGTYLTGQLVVGSTIAPGTSVHGVDIGGLTPQAARETLDRELAGARTAPVPVILGGAEDEVHTVDPVAAGLDLDIPATVDRADRPGLLGKLFGSGGGEIAPVVLVDEKKARAELDALSEESASTVQEGAISFAGGEIEVTEPRAGTALDVDGALDGLREGYPAAADPVRLPVTEAEPRTDDAEVRRALNEFARPAVSGPVVLTANGKEIFIAPEIFGDHLTMTPDDEGRLVPELDGEGLAGDERLAGPVAEAEVRATEARLRLEGDEVVVAAGGEPGSRVVKDAIGDAVMPLLTGTGAARTGPVETETVEPKVSRENYRELGITEKMSSFTVSFDPAPYRTTNIGRAVELINGSVVLPGEEWSFNRTVGERTKENGFVEGIIILDDRYQNAQGGGVSAVATTMFNAVFFAGVKPVEYRPHSFYIERYPEGREATVAWGSLDLRWHNDSGNAIYVMASSTDNSVTITFLGTKVYDKVESVTGPRTNVKEPGTREAKGDKCVPQPPLEGFDVEVERVLTSGGKEVGREAFTTRYTPRDEVVCEDDD</sequence>
<reference evidence="4" key="1">
    <citation type="journal article" date="2019" name="Int. J. Syst. Evol. Microbiol.">
        <title>The Global Catalogue of Microorganisms (GCM) 10K type strain sequencing project: providing services to taxonomists for standard genome sequencing and annotation.</title>
        <authorList>
            <consortium name="The Broad Institute Genomics Platform"/>
            <consortium name="The Broad Institute Genome Sequencing Center for Infectious Disease"/>
            <person name="Wu L."/>
            <person name="Ma J."/>
        </authorList>
    </citation>
    <scope>NUCLEOTIDE SEQUENCE [LARGE SCALE GENOMIC DNA]</scope>
    <source>
        <strain evidence="4">JCM 13581</strain>
    </source>
</reference>
<gene>
    <name evidence="3" type="ORF">GCM10009716_01870</name>
</gene>
<dbReference type="PANTHER" id="PTHR35788:SF1">
    <property type="entry name" value="EXPORTED PROTEIN"/>
    <property type="match status" value="1"/>
</dbReference>
<evidence type="ECO:0000313" key="3">
    <source>
        <dbReference type="EMBL" id="GAA1895512.1"/>
    </source>
</evidence>
<feature type="domain" description="YoaR-like putative peptidoglycan binding" evidence="2">
    <location>
        <begin position="113"/>
        <end position="199"/>
    </location>
</feature>
<feature type="compositionally biased region" description="Basic and acidic residues" evidence="1">
    <location>
        <begin position="525"/>
        <end position="538"/>
    </location>
</feature>
<dbReference type="PANTHER" id="PTHR35788">
    <property type="entry name" value="EXPORTED PROTEIN-RELATED"/>
    <property type="match status" value="1"/>
</dbReference>
<evidence type="ECO:0000313" key="4">
    <source>
        <dbReference type="Proteomes" id="UP001501303"/>
    </source>
</evidence>
<evidence type="ECO:0000259" key="2">
    <source>
        <dbReference type="Pfam" id="PF12229"/>
    </source>
</evidence>